<evidence type="ECO:0000256" key="2">
    <source>
        <dbReference type="ARBA" id="ARBA00023125"/>
    </source>
</evidence>
<dbReference type="PROSITE" id="PS50956">
    <property type="entry name" value="HTH_ASNC_2"/>
    <property type="match status" value="1"/>
</dbReference>
<dbReference type="CDD" id="cd00090">
    <property type="entry name" value="HTH_ARSR"/>
    <property type="match status" value="1"/>
</dbReference>
<protein>
    <submittedName>
        <fullName evidence="5">Lrp/AsnC family transcriptional regulator</fullName>
    </submittedName>
</protein>
<dbReference type="Gene3D" id="3.30.70.920">
    <property type="match status" value="1"/>
</dbReference>
<dbReference type="Gene3D" id="1.10.10.10">
    <property type="entry name" value="Winged helix-like DNA-binding domain superfamily/Winged helix DNA-binding domain"/>
    <property type="match status" value="1"/>
</dbReference>
<proteinExistence type="predicted"/>
<dbReference type="InterPro" id="IPR000485">
    <property type="entry name" value="AsnC-type_HTH_dom"/>
</dbReference>
<dbReference type="PRINTS" id="PR00033">
    <property type="entry name" value="HTHASNC"/>
</dbReference>
<dbReference type="InterPro" id="IPR036388">
    <property type="entry name" value="WH-like_DNA-bd_sf"/>
</dbReference>
<dbReference type="InterPro" id="IPR036390">
    <property type="entry name" value="WH_DNA-bd_sf"/>
</dbReference>
<evidence type="ECO:0000256" key="3">
    <source>
        <dbReference type="ARBA" id="ARBA00023163"/>
    </source>
</evidence>
<accession>A0A7G5C1L1</accession>
<dbReference type="KEGG" id="cchl:FPL14_19315"/>
<dbReference type="GO" id="GO:0043200">
    <property type="term" value="P:response to amino acid"/>
    <property type="evidence" value="ECO:0007669"/>
    <property type="project" value="TreeGrafter"/>
</dbReference>
<dbReference type="EMBL" id="CP041969">
    <property type="protein sequence ID" value="QMV43095.1"/>
    <property type="molecule type" value="Genomic_DNA"/>
</dbReference>
<gene>
    <name evidence="5" type="ORF">FPL14_19315</name>
</gene>
<keyword evidence="1" id="KW-0805">Transcription regulation</keyword>
<dbReference type="Proteomes" id="UP000515679">
    <property type="component" value="Chromosome"/>
</dbReference>
<dbReference type="GO" id="GO:0005829">
    <property type="term" value="C:cytosol"/>
    <property type="evidence" value="ECO:0007669"/>
    <property type="project" value="TreeGrafter"/>
</dbReference>
<name>A0A7G5C1L1_9BACL</name>
<organism evidence="5 6">
    <name type="scientific">Cohnella cholangitidis</name>
    <dbReference type="NCBI Taxonomy" id="2598458"/>
    <lineage>
        <taxon>Bacteria</taxon>
        <taxon>Bacillati</taxon>
        <taxon>Bacillota</taxon>
        <taxon>Bacilli</taxon>
        <taxon>Bacillales</taxon>
        <taxon>Paenibacillaceae</taxon>
        <taxon>Cohnella</taxon>
    </lineage>
</organism>
<dbReference type="SUPFAM" id="SSF54909">
    <property type="entry name" value="Dimeric alpha+beta barrel"/>
    <property type="match status" value="1"/>
</dbReference>
<dbReference type="InterPro" id="IPR019888">
    <property type="entry name" value="Tscrpt_reg_AsnC-like"/>
</dbReference>
<dbReference type="Pfam" id="PF13404">
    <property type="entry name" value="HTH_AsnC-type"/>
    <property type="match status" value="1"/>
</dbReference>
<dbReference type="SUPFAM" id="SSF46785">
    <property type="entry name" value="Winged helix' DNA-binding domain"/>
    <property type="match status" value="1"/>
</dbReference>
<evidence type="ECO:0000313" key="5">
    <source>
        <dbReference type="EMBL" id="QMV43095.1"/>
    </source>
</evidence>
<evidence type="ECO:0000313" key="6">
    <source>
        <dbReference type="Proteomes" id="UP000515679"/>
    </source>
</evidence>
<sequence>MKRKDAFPFRDERSFPNLLNLSIDETDLRILKLLSENAMRSHKEIGELVHLTGQAVGARVRKLEESGIIEGYTVRVDKTRLGLPLTAMVTVFLKSSDAHEGFLSFATNDERVEEIHRVSGEGCYWLRLKVENHERLTDFLDGLLRYGNYKLSLSIGLLKRE</sequence>
<feature type="domain" description="HTH asnC-type" evidence="4">
    <location>
        <begin position="23"/>
        <end position="84"/>
    </location>
</feature>
<dbReference type="AlphaFoldDB" id="A0A7G5C1L1"/>
<dbReference type="InterPro" id="IPR011991">
    <property type="entry name" value="ArsR-like_HTH"/>
</dbReference>
<dbReference type="InterPro" id="IPR011008">
    <property type="entry name" value="Dimeric_a/b-barrel"/>
</dbReference>
<dbReference type="SMART" id="SM00344">
    <property type="entry name" value="HTH_ASNC"/>
    <property type="match status" value="1"/>
</dbReference>
<keyword evidence="3" id="KW-0804">Transcription</keyword>
<dbReference type="Pfam" id="PF01037">
    <property type="entry name" value="AsnC_trans_reg"/>
    <property type="match status" value="1"/>
</dbReference>
<dbReference type="GO" id="GO:0043565">
    <property type="term" value="F:sequence-specific DNA binding"/>
    <property type="evidence" value="ECO:0007669"/>
    <property type="project" value="InterPro"/>
</dbReference>
<evidence type="ECO:0000256" key="1">
    <source>
        <dbReference type="ARBA" id="ARBA00023015"/>
    </source>
</evidence>
<dbReference type="PANTHER" id="PTHR30154">
    <property type="entry name" value="LEUCINE-RESPONSIVE REGULATORY PROTEIN"/>
    <property type="match status" value="1"/>
</dbReference>
<reference evidence="5 6" key="1">
    <citation type="submission" date="2019-07" db="EMBL/GenBank/DDBJ databases">
        <authorList>
            <person name="Kim J.K."/>
            <person name="Cheong H.-M."/>
            <person name="Choi Y."/>
            <person name="Hwang K.J."/>
            <person name="Lee S."/>
            <person name="Choi C."/>
        </authorList>
    </citation>
    <scope>NUCLEOTIDE SEQUENCE [LARGE SCALE GENOMIC DNA]</scope>
    <source>
        <strain evidence="5 6">KS 22</strain>
    </source>
</reference>
<keyword evidence="6" id="KW-1185">Reference proteome</keyword>
<dbReference type="PANTHER" id="PTHR30154:SF55">
    <property type="entry name" value="HTH-TYPE TRANSCRIPTIONAL REGULATOR LRPB"/>
    <property type="match status" value="1"/>
</dbReference>
<dbReference type="InterPro" id="IPR019887">
    <property type="entry name" value="Tscrpt_reg_AsnC/Lrp_C"/>
</dbReference>
<keyword evidence="2" id="KW-0238">DNA-binding</keyword>
<evidence type="ECO:0000259" key="4">
    <source>
        <dbReference type="PROSITE" id="PS50956"/>
    </source>
</evidence>